<name>A0A9N9DZR9_9GLOM</name>
<evidence type="ECO:0000313" key="2">
    <source>
        <dbReference type="Proteomes" id="UP000789831"/>
    </source>
</evidence>
<proteinExistence type="predicted"/>
<dbReference type="Proteomes" id="UP000789831">
    <property type="component" value="Unassembled WGS sequence"/>
</dbReference>
<dbReference type="EMBL" id="CAJVPL010005073">
    <property type="protein sequence ID" value="CAG8654286.1"/>
    <property type="molecule type" value="Genomic_DNA"/>
</dbReference>
<sequence length="67" mass="7774">TGLISQAVWYNDPKIVSQPCSANSLFEEAILRLAEEKPHLIFETEIEYKKKLIEGLYKKPVNKLLRE</sequence>
<protein>
    <submittedName>
        <fullName evidence="1">10630_t:CDS:1</fullName>
    </submittedName>
</protein>
<organism evidence="1 2">
    <name type="scientific">Ambispora gerdemannii</name>
    <dbReference type="NCBI Taxonomy" id="144530"/>
    <lineage>
        <taxon>Eukaryota</taxon>
        <taxon>Fungi</taxon>
        <taxon>Fungi incertae sedis</taxon>
        <taxon>Mucoromycota</taxon>
        <taxon>Glomeromycotina</taxon>
        <taxon>Glomeromycetes</taxon>
        <taxon>Archaeosporales</taxon>
        <taxon>Ambisporaceae</taxon>
        <taxon>Ambispora</taxon>
    </lineage>
</organism>
<comment type="caution">
    <text evidence="1">The sequence shown here is derived from an EMBL/GenBank/DDBJ whole genome shotgun (WGS) entry which is preliminary data.</text>
</comment>
<reference evidence="1" key="1">
    <citation type="submission" date="2021-06" db="EMBL/GenBank/DDBJ databases">
        <authorList>
            <person name="Kallberg Y."/>
            <person name="Tangrot J."/>
            <person name="Rosling A."/>
        </authorList>
    </citation>
    <scope>NUCLEOTIDE SEQUENCE</scope>
    <source>
        <strain evidence="1">MT106</strain>
    </source>
</reference>
<feature type="non-terminal residue" evidence="1">
    <location>
        <position position="67"/>
    </location>
</feature>
<accession>A0A9N9DZR9</accession>
<evidence type="ECO:0000313" key="1">
    <source>
        <dbReference type="EMBL" id="CAG8654286.1"/>
    </source>
</evidence>
<dbReference type="AlphaFoldDB" id="A0A9N9DZR9"/>
<gene>
    <name evidence="1" type="ORF">AGERDE_LOCUS11532</name>
</gene>
<keyword evidence="2" id="KW-1185">Reference proteome</keyword>